<dbReference type="EMBL" id="SMUW01000019">
    <property type="protein sequence ID" value="TDK50527.1"/>
    <property type="molecule type" value="Genomic_DNA"/>
</dbReference>
<keyword evidence="2" id="KW-1185">Reference proteome</keyword>
<accession>A0A4R5VDW0</accession>
<dbReference type="Proteomes" id="UP000295438">
    <property type="component" value="Unassembled WGS sequence"/>
</dbReference>
<reference evidence="1 2" key="1">
    <citation type="submission" date="2019-03" db="EMBL/GenBank/DDBJ databases">
        <title>Algoriphagus aquimaris sp. nov., isolated form marine sediment in Pohang, Korea.</title>
        <authorList>
            <person name="Kim J."/>
            <person name="Yoon S.-H."/>
            <person name="Lee S.-S."/>
        </authorList>
    </citation>
    <scope>NUCLEOTIDE SEQUENCE [LARGE SCALE GENOMIC DNA]</scope>
    <source>
        <strain evidence="1 2">F21</strain>
    </source>
</reference>
<comment type="caution">
    <text evidence="1">The sequence shown here is derived from an EMBL/GenBank/DDBJ whole genome shotgun (WGS) entry which is preliminary data.</text>
</comment>
<name>A0A4R5VDW0_9BACT</name>
<evidence type="ECO:0000313" key="1">
    <source>
        <dbReference type="EMBL" id="TDK50527.1"/>
    </source>
</evidence>
<protein>
    <submittedName>
        <fullName evidence="1">Uncharacterized protein</fullName>
    </submittedName>
</protein>
<dbReference type="AlphaFoldDB" id="A0A4R5VDW0"/>
<evidence type="ECO:0000313" key="2">
    <source>
        <dbReference type="Proteomes" id="UP000295438"/>
    </source>
</evidence>
<sequence length="218" mass="25141">MNTKAKILGVLILVTFYSCERKDSNHNTNKFENIFLNVFDKYGNDSVRNKIFEIAYKNESTAPSYLVFIAKNLNTGEIKEICTEAPFLSGAMHHEFGMGHDLKSSQFIDSLVLANHERFFEFENEKALKSISFTEYPTRKRIKEIASTLDLDYYVKNFGSNENVKFMEFDKDEYFHQLAFAHIMFNCGIITSRSSMGGNNIWFGYPSIIAPEIPDIEE</sequence>
<dbReference type="RefSeq" id="WP_133389509.1">
    <property type="nucleotide sequence ID" value="NZ_SMUW01000019.1"/>
</dbReference>
<gene>
    <name evidence="1" type="ORF">E1898_01165</name>
</gene>
<organism evidence="1 2">
    <name type="scientific">Algoriphagus formosus</name>
    <dbReference type="NCBI Taxonomy" id="2007308"/>
    <lineage>
        <taxon>Bacteria</taxon>
        <taxon>Pseudomonadati</taxon>
        <taxon>Bacteroidota</taxon>
        <taxon>Cytophagia</taxon>
        <taxon>Cytophagales</taxon>
        <taxon>Cyclobacteriaceae</taxon>
        <taxon>Algoriphagus</taxon>
    </lineage>
</organism>
<dbReference type="PROSITE" id="PS51257">
    <property type="entry name" value="PROKAR_LIPOPROTEIN"/>
    <property type="match status" value="1"/>
</dbReference>
<proteinExistence type="predicted"/>